<accession>A0AAV4BGB9</accession>
<feature type="region of interest" description="Disordered" evidence="1">
    <location>
        <begin position="1"/>
        <end position="25"/>
    </location>
</feature>
<name>A0AAV4BGB9_9GAST</name>
<evidence type="ECO:0000313" key="3">
    <source>
        <dbReference type="Proteomes" id="UP000735302"/>
    </source>
</evidence>
<evidence type="ECO:0000313" key="2">
    <source>
        <dbReference type="EMBL" id="GFO18297.1"/>
    </source>
</evidence>
<evidence type="ECO:0000256" key="1">
    <source>
        <dbReference type="SAM" id="MobiDB-lite"/>
    </source>
</evidence>
<comment type="caution">
    <text evidence="2">The sequence shown here is derived from an EMBL/GenBank/DDBJ whole genome shotgun (WGS) entry which is preliminary data.</text>
</comment>
<keyword evidence="3" id="KW-1185">Reference proteome</keyword>
<keyword evidence="2" id="KW-0548">Nucleotidyltransferase</keyword>
<proteinExistence type="predicted"/>
<dbReference type="AlphaFoldDB" id="A0AAV4BGB9"/>
<keyword evidence="2" id="KW-0695">RNA-directed DNA polymerase</keyword>
<dbReference type="EMBL" id="BLXT01004946">
    <property type="protein sequence ID" value="GFO18297.1"/>
    <property type="molecule type" value="Genomic_DNA"/>
</dbReference>
<dbReference type="Proteomes" id="UP000735302">
    <property type="component" value="Unassembled WGS sequence"/>
</dbReference>
<dbReference type="GO" id="GO:0003964">
    <property type="term" value="F:RNA-directed DNA polymerase activity"/>
    <property type="evidence" value="ECO:0007669"/>
    <property type="project" value="UniProtKB-KW"/>
</dbReference>
<gene>
    <name evidence="2" type="ORF">PoB_004480200</name>
</gene>
<sequence>MVEDSEDPAVRSIQPQLGAGRKWKVDEAVDETKEGLKMKEAIGLTQTGRKGLGSGGIKRVANMDTQRKSLLVGCVDWEFSTDLQERNKHSKVIQDTGMRPDILFHVSATRQTIMAELTAPCQSRMG</sequence>
<organism evidence="2 3">
    <name type="scientific">Plakobranchus ocellatus</name>
    <dbReference type="NCBI Taxonomy" id="259542"/>
    <lineage>
        <taxon>Eukaryota</taxon>
        <taxon>Metazoa</taxon>
        <taxon>Spiralia</taxon>
        <taxon>Lophotrochozoa</taxon>
        <taxon>Mollusca</taxon>
        <taxon>Gastropoda</taxon>
        <taxon>Heterobranchia</taxon>
        <taxon>Euthyneura</taxon>
        <taxon>Panpulmonata</taxon>
        <taxon>Sacoglossa</taxon>
        <taxon>Placobranchoidea</taxon>
        <taxon>Plakobranchidae</taxon>
        <taxon>Plakobranchus</taxon>
    </lineage>
</organism>
<keyword evidence="2" id="KW-0808">Transferase</keyword>
<reference evidence="2 3" key="1">
    <citation type="journal article" date="2021" name="Elife">
        <title>Chloroplast acquisition without the gene transfer in kleptoplastic sea slugs, Plakobranchus ocellatus.</title>
        <authorList>
            <person name="Maeda T."/>
            <person name="Takahashi S."/>
            <person name="Yoshida T."/>
            <person name="Shimamura S."/>
            <person name="Takaki Y."/>
            <person name="Nagai Y."/>
            <person name="Toyoda A."/>
            <person name="Suzuki Y."/>
            <person name="Arimoto A."/>
            <person name="Ishii H."/>
            <person name="Satoh N."/>
            <person name="Nishiyama T."/>
            <person name="Hasebe M."/>
            <person name="Maruyama T."/>
            <person name="Minagawa J."/>
            <person name="Obokata J."/>
            <person name="Shigenobu S."/>
        </authorList>
    </citation>
    <scope>NUCLEOTIDE SEQUENCE [LARGE SCALE GENOMIC DNA]</scope>
</reference>
<protein>
    <submittedName>
        <fullName evidence="2">Reverse transcriptase</fullName>
    </submittedName>
</protein>